<dbReference type="PANTHER" id="PTHR47482">
    <property type="entry name" value="OS11G0632001 PROTEIN"/>
    <property type="match status" value="1"/>
</dbReference>
<proteinExistence type="predicted"/>
<sequence length="496" mass="54710">MDMEIATTGDEEVDFLSDPMDRFPLPDLADEDLVLAHGRSQAVVCEPAESIIGEAGDAVLAVENDLNNTCQGIALSAPASEQSTGKDDPQAPAWVRRIRVERSALELTIRSYAEKKTETVIVPAMGGSFDTLGEAYDYYNLYSWEGIPKKGNKRTCRCRCPAMIRLLRSSDNGCFFGSMTNIPFTKRALRGLCGKMSREQADNDVKKTMDVFAELGAKDSGLYYRVQPDVFAELGAKDSELSLSAADSQLSTGKDDPQAPGWTKRVRIGRAPIERAPCAGRVCALEKTLSGYAENKTDTIVVSVVGYNFDSLGEAYDFYNLYPWEIGFGIRYGKSRLNVERTKCMQEIVRGFSAMRGDANSKLYPCSLIFESFWSARPAKPVLNSKESVHGRADGFVNGGMEIEADHIGIMLLGGAGFDLNAALVVLWKLAKIDALTKEESLVSPYPSYLKRSQYLSQHKVMHKAMELYKEATLDQGDDKQADDSEGLSFRESLRN</sequence>
<accession>M8A6P2</accession>
<name>M8A6P2_TRIUA</name>
<organism evidence="1">
    <name type="scientific">Triticum urartu</name>
    <name type="common">Red wild einkorn</name>
    <name type="synonym">Crithodium urartu</name>
    <dbReference type="NCBI Taxonomy" id="4572"/>
    <lineage>
        <taxon>Eukaryota</taxon>
        <taxon>Viridiplantae</taxon>
        <taxon>Streptophyta</taxon>
        <taxon>Embryophyta</taxon>
        <taxon>Tracheophyta</taxon>
        <taxon>Spermatophyta</taxon>
        <taxon>Magnoliopsida</taxon>
        <taxon>Liliopsida</taxon>
        <taxon>Poales</taxon>
        <taxon>Poaceae</taxon>
        <taxon>BOP clade</taxon>
        <taxon>Pooideae</taxon>
        <taxon>Triticodae</taxon>
        <taxon>Triticeae</taxon>
        <taxon>Triticinae</taxon>
        <taxon>Triticum</taxon>
    </lineage>
</organism>
<dbReference type="EMBL" id="KD011031">
    <property type="protein sequence ID" value="EMS68102.1"/>
    <property type="molecule type" value="Genomic_DNA"/>
</dbReference>
<dbReference type="STRING" id="4572.M8A6P2"/>
<protein>
    <submittedName>
        <fullName evidence="1">Uncharacterized protein</fullName>
    </submittedName>
</protein>
<dbReference type="AlphaFoldDB" id="M8A6P2"/>
<dbReference type="OMA" id="LIFESFW"/>
<gene>
    <name evidence="1" type="ORF">TRIUR3_14683</name>
</gene>
<reference evidence="1" key="1">
    <citation type="journal article" date="2013" name="Nature">
        <title>Draft genome of the wheat A-genome progenitor Triticum urartu.</title>
        <authorList>
            <person name="Ling H.Q."/>
            <person name="Zhao S."/>
            <person name="Liu D."/>
            <person name="Wang J."/>
            <person name="Sun H."/>
            <person name="Zhang C."/>
            <person name="Fan H."/>
            <person name="Li D."/>
            <person name="Dong L."/>
            <person name="Tao Y."/>
            <person name="Gao C."/>
            <person name="Wu H."/>
            <person name="Li Y."/>
            <person name="Cui Y."/>
            <person name="Guo X."/>
            <person name="Zheng S."/>
            <person name="Wang B."/>
            <person name="Yu K."/>
            <person name="Liang Q."/>
            <person name="Yang W."/>
            <person name="Lou X."/>
            <person name="Chen J."/>
            <person name="Feng M."/>
            <person name="Jian J."/>
            <person name="Zhang X."/>
            <person name="Luo G."/>
            <person name="Jiang Y."/>
            <person name="Liu J."/>
            <person name="Wang Z."/>
            <person name="Sha Y."/>
            <person name="Zhang B."/>
            <person name="Wu H."/>
            <person name="Tang D."/>
            <person name="Shen Q."/>
            <person name="Xue P."/>
            <person name="Zou S."/>
            <person name="Wang X."/>
            <person name="Liu X."/>
            <person name="Wang F."/>
            <person name="Yang Y."/>
            <person name="An X."/>
            <person name="Dong Z."/>
            <person name="Zhang K."/>
            <person name="Zhang X."/>
            <person name="Luo M.C."/>
            <person name="Dvorak J."/>
            <person name="Tong Y."/>
            <person name="Wang J."/>
            <person name="Yang H."/>
            <person name="Li Z."/>
            <person name="Wang D."/>
            <person name="Zhang A."/>
            <person name="Wang J."/>
        </authorList>
    </citation>
    <scope>NUCLEOTIDE SEQUENCE</scope>
</reference>
<dbReference type="PANTHER" id="PTHR47482:SF5">
    <property type="entry name" value="FAR1 DOMAIN-CONTAINING PROTEIN"/>
    <property type="match status" value="1"/>
</dbReference>
<evidence type="ECO:0000313" key="1">
    <source>
        <dbReference type="EMBL" id="EMS68102.1"/>
    </source>
</evidence>